<dbReference type="Proteomes" id="UP000789366">
    <property type="component" value="Unassembled WGS sequence"/>
</dbReference>
<accession>A0ACA9Q6C1</accession>
<dbReference type="EMBL" id="CAJVPW010036493">
    <property type="protein sequence ID" value="CAG8737896.1"/>
    <property type="molecule type" value="Genomic_DNA"/>
</dbReference>
<evidence type="ECO:0000313" key="1">
    <source>
        <dbReference type="EMBL" id="CAG8737896.1"/>
    </source>
</evidence>
<feature type="non-terminal residue" evidence="1">
    <location>
        <position position="47"/>
    </location>
</feature>
<comment type="caution">
    <text evidence="1">The sequence shown here is derived from an EMBL/GenBank/DDBJ whole genome shotgun (WGS) entry which is preliminary data.</text>
</comment>
<proteinExistence type="predicted"/>
<reference evidence="1" key="1">
    <citation type="submission" date="2021-06" db="EMBL/GenBank/DDBJ databases">
        <authorList>
            <person name="Kallberg Y."/>
            <person name="Tangrot J."/>
            <person name="Rosling A."/>
        </authorList>
    </citation>
    <scope>NUCLEOTIDE SEQUENCE</scope>
    <source>
        <strain evidence="1">28 12/20/2015</strain>
    </source>
</reference>
<keyword evidence="2" id="KW-1185">Reference proteome</keyword>
<protein>
    <submittedName>
        <fullName evidence="1">13720_t:CDS:1</fullName>
    </submittedName>
</protein>
<gene>
    <name evidence="1" type="ORF">SPELUC_LOCUS13585</name>
</gene>
<organism evidence="1 2">
    <name type="scientific">Cetraspora pellucida</name>
    <dbReference type="NCBI Taxonomy" id="1433469"/>
    <lineage>
        <taxon>Eukaryota</taxon>
        <taxon>Fungi</taxon>
        <taxon>Fungi incertae sedis</taxon>
        <taxon>Mucoromycota</taxon>
        <taxon>Glomeromycotina</taxon>
        <taxon>Glomeromycetes</taxon>
        <taxon>Diversisporales</taxon>
        <taxon>Gigasporaceae</taxon>
        <taxon>Cetraspora</taxon>
    </lineage>
</organism>
<evidence type="ECO:0000313" key="2">
    <source>
        <dbReference type="Proteomes" id="UP000789366"/>
    </source>
</evidence>
<name>A0ACA9Q6C1_9GLOM</name>
<sequence length="47" mass="5741">EKSIEEKITYTEAKNCINKMLKFLYKQEPEFGKVEEEVRILRKLHKQ</sequence>
<feature type="non-terminal residue" evidence="1">
    <location>
        <position position="1"/>
    </location>
</feature>